<dbReference type="InterPro" id="IPR017853">
    <property type="entry name" value="GH"/>
</dbReference>
<proteinExistence type="inferred from homology"/>
<dbReference type="Gene3D" id="3.20.20.80">
    <property type="entry name" value="Glycosidases"/>
    <property type="match status" value="1"/>
</dbReference>
<evidence type="ECO:0000259" key="4">
    <source>
        <dbReference type="Pfam" id="PF00150"/>
    </source>
</evidence>
<comment type="caution">
    <text evidence="5">The sequence shown here is derived from an EMBL/GenBank/DDBJ whole genome shotgun (WGS) entry which is preliminary data.</text>
</comment>
<dbReference type="Proteomes" id="UP000474159">
    <property type="component" value="Unassembled WGS sequence"/>
</dbReference>
<comment type="similarity">
    <text evidence="3">Belongs to the glycosyl hydrolase 5 (cellulase A) family.</text>
</comment>
<dbReference type="GO" id="GO:0004553">
    <property type="term" value="F:hydrolase activity, hydrolyzing O-glycosyl compounds"/>
    <property type="evidence" value="ECO:0007669"/>
    <property type="project" value="InterPro"/>
</dbReference>
<keyword evidence="2 3" id="KW-0326">Glycosidase</keyword>
<dbReference type="GO" id="GO:0000272">
    <property type="term" value="P:polysaccharide catabolic process"/>
    <property type="evidence" value="ECO:0007669"/>
    <property type="project" value="InterPro"/>
</dbReference>
<dbReference type="AlphaFoldDB" id="A0A6L3TAN1"/>
<dbReference type="InterPro" id="IPR006311">
    <property type="entry name" value="TAT_signal"/>
</dbReference>
<gene>
    <name evidence="5" type="ORF">F6X53_04590</name>
</gene>
<keyword evidence="6" id="KW-1185">Reference proteome</keyword>
<dbReference type="OrthoDB" id="9800955at2"/>
<keyword evidence="1 3" id="KW-0378">Hydrolase</keyword>
<evidence type="ECO:0000256" key="2">
    <source>
        <dbReference type="ARBA" id="ARBA00023295"/>
    </source>
</evidence>
<sequence>MEADEPGAAGGRPARRPTRRSVLGGALGISLGLPLAAGPGLPSVRAAPAPEPIRLRRGINLWPWFALTREFPAPRIDYAWPPFQDQRPIPTPRDLSRLAESGLDFVRLPVDPGPFLAFTGARRAALLADLDAAVAAILDARLSLVLNVQANVSTHYYNPANLVADARAPLFPAYRDLVAELARRLARHDRRRVALEPVNEPPQACGAAAWDSVQASLLISARAAAPDLTLVATGACGSMIRGLAALDPAPLRGLRPLIYSFHFYEPYLFTHQGAPWMQEPIYRALNAVPWPASAGRLDATLAAVRVQMRGDAGRSDAEKAKAYRLTEAKLAEYFAARPDRGFIDRQFADIRDWATRHAIPEREILMGEFGALRSDHRYVAAGDADRARYVRDVRESAEAFGFPWAFWNLFDGMGLIDDDTRIADPALLSALGLTPSAR</sequence>
<evidence type="ECO:0000313" key="5">
    <source>
        <dbReference type="EMBL" id="KAB1080957.1"/>
    </source>
</evidence>
<evidence type="ECO:0000256" key="1">
    <source>
        <dbReference type="ARBA" id="ARBA00022801"/>
    </source>
</evidence>
<dbReference type="RefSeq" id="WP_150997654.1">
    <property type="nucleotide sequence ID" value="NZ_BPQY01000024.1"/>
</dbReference>
<evidence type="ECO:0000313" key="6">
    <source>
        <dbReference type="Proteomes" id="UP000474159"/>
    </source>
</evidence>
<accession>A0A6L3TAN1</accession>
<reference evidence="5 6" key="1">
    <citation type="submission" date="2019-09" db="EMBL/GenBank/DDBJ databases">
        <title>YIM 48816 draft genome.</title>
        <authorList>
            <person name="Jiang L."/>
        </authorList>
    </citation>
    <scope>NUCLEOTIDE SEQUENCE [LARGE SCALE GENOMIC DNA]</scope>
    <source>
        <strain evidence="5 6">YIM 48816</strain>
    </source>
</reference>
<evidence type="ECO:0000256" key="3">
    <source>
        <dbReference type="RuleBase" id="RU361153"/>
    </source>
</evidence>
<dbReference type="PROSITE" id="PS51318">
    <property type="entry name" value="TAT"/>
    <property type="match status" value="1"/>
</dbReference>
<name>A0A6L3TAN1_9HYPH</name>
<feature type="domain" description="Glycoside hydrolase family 5" evidence="4">
    <location>
        <begin position="92"/>
        <end position="409"/>
    </location>
</feature>
<dbReference type="InterPro" id="IPR001547">
    <property type="entry name" value="Glyco_hydro_5"/>
</dbReference>
<dbReference type="EMBL" id="VZZK01000003">
    <property type="protein sequence ID" value="KAB1080957.1"/>
    <property type="molecule type" value="Genomic_DNA"/>
</dbReference>
<protein>
    <submittedName>
        <fullName evidence="5">Glycoside hydrolase family 5 protein</fullName>
    </submittedName>
</protein>
<organism evidence="5 6">
    <name type="scientific">Methylobacterium soli</name>
    <dbReference type="NCBI Taxonomy" id="553447"/>
    <lineage>
        <taxon>Bacteria</taxon>
        <taxon>Pseudomonadati</taxon>
        <taxon>Pseudomonadota</taxon>
        <taxon>Alphaproteobacteria</taxon>
        <taxon>Hyphomicrobiales</taxon>
        <taxon>Methylobacteriaceae</taxon>
        <taxon>Methylobacterium</taxon>
    </lineage>
</organism>
<dbReference type="SUPFAM" id="SSF51445">
    <property type="entry name" value="(Trans)glycosidases"/>
    <property type="match status" value="1"/>
</dbReference>
<dbReference type="Pfam" id="PF00150">
    <property type="entry name" value="Cellulase"/>
    <property type="match status" value="1"/>
</dbReference>